<feature type="transmembrane region" description="Helical" evidence="9">
    <location>
        <begin position="98"/>
        <end position="120"/>
    </location>
</feature>
<proteinExistence type="predicted"/>
<name>A0ABT2D4N9_9BURK</name>
<organism evidence="10 11">
    <name type="scientific">Massilia terrae</name>
    <dbReference type="NCBI Taxonomy" id="1811224"/>
    <lineage>
        <taxon>Bacteria</taxon>
        <taxon>Pseudomonadati</taxon>
        <taxon>Pseudomonadota</taxon>
        <taxon>Betaproteobacteria</taxon>
        <taxon>Burkholderiales</taxon>
        <taxon>Oxalobacteraceae</taxon>
        <taxon>Telluria group</taxon>
        <taxon>Massilia</taxon>
    </lineage>
</organism>
<feature type="transmembrane region" description="Helical" evidence="9">
    <location>
        <begin position="48"/>
        <end position="77"/>
    </location>
</feature>
<evidence type="ECO:0000313" key="10">
    <source>
        <dbReference type="EMBL" id="MCS0661209.1"/>
    </source>
</evidence>
<keyword evidence="8 9" id="KW-0472">Membrane</keyword>
<evidence type="ECO:0000256" key="2">
    <source>
        <dbReference type="ARBA" id="ARBA00014213"/>
    </source>
</evidence>
<evidence type="ECO:0000256" key="5">
    <source>
        <dbReference type="ARBA" id="ARBA00022519"/>
    </source>
</evidence>
<keyword evidence="3" id="KW-0813">Transport</keyword>
<keyword evidence="6 9" id="KW-0812">Transmembrane</keyword>
<keyword evidence="5" id="KW-0997">Cell inner membrane</keyword>
<dbReference type="Pfam" id="PF03739">
    <property type="entry name" value="LptF_LptG"/>
    <property type="match status" value="1"/>
</dbReference>
<evidence type="ECO:0000256" key="7">
    <source>
        <dbReference type="ARBA" id="ARBA00022989"/>
    </source>
</evidence>
<evidence type="ECO:0000256" key="6">
    <source>
        <dbReference type="ARBA" id="ARBA00022692"/>
    </source>
</evidence>
<dbReference type="PANTHER" id="PTHR33529:SF7">
    <property type="entry name" value="LIPOPOLYSACCHARIDE EXPORT SYSTEM PERMEASE PROTEIN LPTF"/>
    <property type="match status" value="1"/>
</dbReference>
<feature type="transmembrane region" description="Helical" evidence="9">
    <location>
        <begin position="333"/>
        <end position="351"/>
    </location>
</feature>
<dbReference type="EMBL" id="JANUGU010000016">
    <property type="protein sequence ID" value="MCS0661209.1"/>
    <property type="molecule type" value="Genomic_DNA"/>
</dbReference>
<comment type="caution">
    <text evidence="10">The sequence shown here is derived from an EMBL/GenBank/DDBJ whole genome shotgun (WGS) entry which is preliminary data.</text>
</comment>
<protein>
    <recommendedName>
        <fullName evidence="2">Lipopolysaccharide export system permease protein LptF</fullName>
    </recommendedName>
</protein>
<dbReference type="RefSeq" id="WP_258814406.1">
    <property type="nucleotide sequence ID" value="NZ_JANUGU010000016.1"/>
</dbReference>
<reference evidence="10 11" key="1">
    <citation type="submission" date="2022-08" db="EMBL/GenBank/DDBJ databases">
        <title>Reclassification of Massilia species as members of the genera Telluria, Duganella, Pseudoduganella, Mokoshia gen. nov. and Zemynaea gen. nov. using orthogonal and non-orthogonal genome-based approaches.</title>
        <authorList>
            <person name="Bowman J.P."/>
        </authorList>
    </citation>
    <scope>NUCLEOTIDE SEQUENCE [LARGE SCALE GENOMIC DNA]</scope>
    <source>
        <strain evidence="10 11">JCM 31606</strain>
    </source>
</reference>
<dbReference type="PANTHER" id="PTHR33529">
    <property type="entry name" value="SLR0882 PROTEIN-RELATED"/>
    <property type="match status" value="1"/>
</dbReference>
<keyword evidence="7 9" id="KW-1133">Transmembrane helix</keyword>
<dbReference type="InterPro" id="IPR030922">
    <property type="entry name" value="LptF"/>
</dbReference>
<dbReference type="InterPro" id="IPR005495">
    <property type="entry name" value="LptG/LptF_permease"/>
</dbReference>
<evidence type="ECO:0000256" key="3">
    <source>
        <dbReference type="ARBA" id="ARBA00022448"/>
    </source>
</evidence>
<evidence type="ECO:0000256" key="1">
    <source>
        <dbReference type="ARBA" id="ARBA00004429"/>
    </source>
</evidence>
<evidence type="ECO:0000256" key="4">
    <source>
        <dbReference type="ARBA" id="ARBA00022475"/>
    </source>
</evidence>
<dbReference type="NCBIfam" id="TIGR04407">
    <property type="entry name" value="LptF_YjgP"/>
    <property type="match status" value="1"/>
</dbReference>
<sequence>MIFQRALQREMVNAAGATFTVLFSVTVTWTLITILGRAAGGQVASSDVVALIAFTVLNYLPTLIILTSFISVLVAVTRSYRDSEMVVWFASGQSLLRWIAPVMTLAIPLVIIAGGLSFVATPWAQQKRTEFTERFNKREDLKRVAPGQFRESSSSNRVFFVEGSTGGGNTVVQNVFVNTEENGANSIVVARQGVIEADGKGGQFMVLKNGRRYQGTPGMPDFQSMEFERYSMRVQTKMPVAGADVTVDSISTPALLAAPNHVTLAELYYRMSPPIMVVILMLLAVPLGFVNPRAGSSANLILALLIFFTYSNLTKVVEASIKQGKTSFGMMWWPLHLLALLAALLLFAWRLNVNHRYHPLMLISGFKHRRFLRKAAEQAPQQKAQKAEAEIE</sequence>
<evidence type="ECO:0000256" key="8">
    <source>
        <dbReference type="ARBA" id="ARBA00023136"/>
    </source>
</evidence>
<feature type="transmembrane region" description="Helical" evidence="9">
    <location>
        <begin position="12"/>
        <end position="36"/>
    </location>
</feature>
<dbReference type="Proteomes" id="UP001204621">
    <property type="component" value="Unassembled WGS sequence"/>
</dbReference>
<gene>
    <name evidence="10" type="primary">lptF</name>
    <name evidence="10" type="ORF">NX778_24355</name>
</gene>
<comment type="subcellular location">
    <subcellularLocation>
        <location evidence="1">Cell inner membrane</location>
        <topology evidence="1">Multi-pass membrane protein</topology>
    </subcellularLocation>
</comment>
<keyword evidence="4" id="KW-1003">Cell membrane</keyword>
<accession>A0ABT2D4N9</accession>
<evidence type="ECO:0000313" key="11">
    <source>
        <dbReference type="Proteomes" id="UP001204621"/>
    </source>
</evidence>
<keyword evidence="11" id="KW-1185">Reference proteome</keyword>
<feature type="transmembrane region" description="Helical" evidence="9">
    <location>
        <begin position="297"/>
        <end position="313"/>
    </location>
</feature>
<evidence type="ECO:0000256" key="9">
    <source>
        <dbReference type="SAM" id="Phobius"/>
    </source>
</evidence>
<feature type="transmembrane region" description="Helical" evidence="9">
    <location>
        <begin position="271"/>
        <end position="290"/>
    </location>
</feature>